<dbReference type="EMBL" id="MN175499">
    <property type="protein sequence ID" value="QID06236.1"/>
    <property type="molecule type" value="Genomic_DNA"/>
</dbReference>
<sequence length="311" mass="36937">MNNHSQVIKNADLNKREIKNLVLKYLYTSQVDLNLRHEYIKTNDDMNNIRDNDYIICPKFVGTRSWILFFKSESGVYYAVNFPKHSQKKKDSIKIFPIELNVSKEYYRGTIMEGIYFNVDDRRFLIVDEVYMLSGQDQMLKPKCDRLDMLTQNFKKNVVANHKFNMYVSQFYRIDKNNLKELYDNIKNDMKIQEIIFYPNTYGRKIYTYTILEMDLHDDIIKYSTMLLEKTSNSDVYNLYTIGSSSKIGIAYIPDIKTSKMCKQWFKDMKTDKLMVKCKLNMEKNKWIPVEIIENEVSDVSSDDESNDSES</sequence>
<reference evidence="1" key="1">
    <citation type="submission" date="2019-07" db="EMBL/GenBank/DDBJ databases">
        <title>The discovery of a new lineage B mimivirus raises questions about particles surface fibrils.</title>
        <authorList>
            <person name="Silva L.K.S."/>
            <person name="Rodrigues R.A.L."/>
            <person name="Andrade A.C.S.P."/>
            <person name="Hikida H."/>
            <person name="Andreani J."/>
            <person name="Levasseur A."/>
            <person name="La Scola B."/>
            <person name="Abrahao J.S."/>
        </authorList>
    </citation>
    <scope>NUCLEOTIDE SEQUENCE</scope>
    <source>
        <strain evidence="1">B60</strain>
    </source>
</reference>
<name>A0A6G6ACW6_9VIRU</name>
<evidence type="ECO:0008006" key="2">
    <source>
        <dbReference type="Google" id="ProtNLM"/>
    </source>
</evidence>
<dbReference type="Gene3D" id="3.30.470.30">
    <property type="entry name" value="DNA ligase/mRNA capping enzyme"/>
    <property type="match status" value="1"/>
</dbReference>
<evidence type="ECO:0000313" key="1">
    <source>
        <dbReference type="EMBL" id="QID06236.1"/>
    </source>
</evidence>
<proteinExistence type="predicted"/>
<organism evidence="1">
    <name type="scientific">Borely moumouvirus</name>
    <dbReference type="NCBI Taxonomy" id="2712067"/>
    <lineage>
        <taxon>Viruses</taxon>
        <taxon>Varidnaviria</taxon>
        <taxon>Bamfordvirae</taxon>
        <taxon>Nucleocytoviricota</taxon>
        <taxon>Megaviricetes</taxon>
        <taxon>Imitervirales</taxon>
        <taxon>Mimiviridae</taxon>
        <taxon>Megamimivirinae</taxon>
        <taxon>Moumouvirus</taxon>
    </lineage>
</organism>
<accession>A0A6G6ACW6</accession>
<protein>
    <recommendedName>
        <fullName evidence="2">mRNA capping enzyme</fullName>
    </recommendedName>
</protein>
<dbReference type="SUPFAM" id="SSF56091">
    <property type="entry name" value="DNA ligase/mRNA capping enzyme, catalytic domain"/>
    <property type="match status" value="1"/>
</dbReference>